<feature type="non-terminal residue" evidence="3">
    <location>
        <position position="1"/>
    </location>
</feature>
<feature type="region of interest" description="Disordered" evidence="1">
    <location>
        <begin position="121"/>
        <end position="142"/>
    </location>
</feature>
<proteinExistence type="predicted"/>
<dbReference type="OrthoDB" id="661987at2759"/>
<name>A0A1E5VIV3_9POAL</name>
<dbReference type="Gene3D" id="1.10.510.10">
    <property type="entry name" value="Transferase(Phosphotransferase) domain 1"/>
    <property type="match status" value="1"/>
</dbReference>
<keyword evidence="4" id="KW-1185">Reference proteome</keyword>
<dbReference type="PANTHER" id="PTHR27006:SF573">
    <property type="entry name" value="CYSTEINE-RICH RECEPTOR-LIKE PROTEIN KINASE 10"/>
    <property type="match status" value="1"/>
</dbReference>
<accession>A0A1E5VIV3</accession>
<evidence type="ECO:0000256" key="1">
    <source>
        <dbReference type="SAM" id="MobiDB-lite"/>
    </source>
</evidence>
<protein>
    <submittedName>
        <fullName evidence="3">Receptor-like serine/threonine-protein kinase SD1-7</fullName>
    </submittedName>
</protein>
<dbReference type="GO" id="GO:0005524">
    <property type="term" value="F:ATP binding"/>
    <property type="evidence" value="ECO:0007669"/>
    <property type="project" value="InterPro"/>
</dbReference>
<dbReference type="InterPro" id="IPR011009">
    <property type="entry name" value="Kinase-like_dom_sf"/>
</dbReference>
<dbReference type="PANTHER" id="PTHR27006">
    <property type="entry name" value="PROMASTIGOTE SURFACE ANTIGEN PROTEIN PSA"/>
    <property type="match status" value="1"/>
</dbReference>
<dbReference type="Proteomes" id="UP000095767">
    <property type="component" value="Unassembled WGS sequence"/>
</dbReference>
<keyword evidence="3" id="KW-0808">Transferase</keyword>
<evidence type="ECO:0000313" key="3">
    <source>
        <dbReference type="EMBL" id="OEL25061.1"/>
    </source>
</evidence>
<feature type="compositionally biased region" description="Low complexity" evidence="1">
    <location>
        <begin position="126"/>
        <end position="142"/>
    </location>
</feature>
<dbReference type="AlphaFoldDB" id="A0A1E5VIV3"/>
<dbReference type="STRING" id="888268.A0A1E5VIV3"/>
<dbReference type="Pfam" id="PF07714">
    <property type="entry name" value="PK_Tyr_Ser-Thr"/>
    <property type="match status" value="1"/>
</dbReference>
<reference evidence="3 4" key="1">
    <citation type="submission" date="2016-09" db="EMBL/GenBank/DDBJ databases">
        <title>The draft genome of Dichanthelium oligosanthes: A C3 panicoid grass species.</title>
        <authorList>
            <person name="Studer A.J."/>
            <person name="Schnable J.C."/>
            <person name="Brutnell T.P."/>
        </authorList>
    </citation>
    <scope>NUCLEOTIDE SEQUENCE [LARGE SCALE GENOMIC DNA]</scope>
    <source>
        <strain evidence="4">cv. Kellogg 1175</strain>
        <tissue evidence="3">Leaf</tissue>
    </source>
</reference>
<evidence type="ECO:0000313" key="4">
    <source>
        <dbReference type="Proteomes" id="UP000095767"/>
    </source>
</evidence>
<sequence length="142" mass="15821">GYMSPEYVMRGQYSTKSDVFSFGILVIEIITGLRNTGHYFNEQNEDIISIVWRHWTEGTIVELIDDSLGRNYSETEVLKCVNIGLLCLQQNPMDRPTMSDVMVKLNGDDTSSLPPAAKPTFFLDPSSGCSYTSSTSSHPSAR</sequence>
<dbReference type="SUPFAM" id="SSF56112">
    <property type="entry name" value="Protein kinase-like (PK-like)"/>
    <property type="match status" value="1"/>
</dbReference>
<keyword evidence="3" id="KW-0675">Receptor</keyword>
<dbReference type="PROSITE" id="PS50011">
    <property type="entry name" value="PROTEIN_KINASE_DOM"/>
    <property type="match status" value="1"/>
</dbReference>
<comment type="caution">
    <text evidence="3">The sequence shown here is derived from an EMBL/GenBank/DDBJ whole genome shotgun (WGS) entry which is preliminary data.</text>
</comment>
<dbReference type="InterPro" id="IPR001245">
    <property type="entry name" value="Ser-Thr/Tyr_kinase_cat_dom"/>
</dbReference>
<evidence type="ECO:0000259" key="2">
    <source>
        <dbReference type="PROSITE" id="PS50011"/>
    </source>
</evidence>
<dbReference type="EMBL" id="LWDX02038329">
    <property type="protein sequence ID" value="OEL25061.1"/>
    <property type="molecule type" value="Genomic_DNA"/>
</dbReference>
<feature type="domain" description="Protein kinase" evidence="2">
    <location>
        <begin position="1"/>
        <end position="121"/>
    </location>
</feature>
<dbReference type="InterPro" id="IPR000719">
    <property type="entry name" value="Prot_kinase_dom"/>
</dbReference>
<keyword evidence="3" id="KW-0418">Kinase</keyword>
<dbReference type="GO" id="GO:0004672">
    <property type="term" value="F:protein kinase activity"/>
    <property type="evidence" value="ECO:0007669"/>
    <property type="project" value="InterPro"/>
</dbReference>
<organism evidence="3 4">
    <name type="scientific">Dichanthelium oligosanthes</name>
    <dbReference type="NCBI Taxonomy" id="888268"/>
    <lineage>
        <taxon>Eukaryota</taxon>
        <taxon>Viridiplantae</taxon>
        <taxon>Streptophyta</taxon>
        <taxon>Embryophyta</taxon>
        <taxon>Tracheophyta</taxon>
        <taxon>Spermatophyta</taxon>
        <taxon>Magnoliopsida</taxon>
        <taxon>Liliopsida</taxon>
        <taxon>Poales</taxon>
        <taxon>Poaceae</taxon>
        <taxon>PACMAD clade</taxon>
        <taxon>Panicoideae</taxon>
        <taxon>Panicodae</taxon>
        <taxon>Paniceae</taxon>
        <taxon>Dichantheliinae</taxon>
        <taxon>Dichanthelium</taxon>
    </lineage>
</organism>
<gene>
    <name evidence="3" type="ORF">BAE44_0013921</name>
</gene>